<dbReference type="InterPro" id="IPR036356">
    <property type="entry name" value="ERp29_C_sf"/>
</dbReference>
<sequence length="95" mass="10981">MKTKGDDRKHILKETENLEKNLSKKEAASGKIYKTIMEKILEKGDSFVKSETERVKKLQSGKVSDEKKKELGRRLNILQAFQLFDNKGRNAKEDL</sequence>
<dbReference type="Gene3D" id="1.20.1150.12">
    <property type="entry name" value="Endoplasmic reticulum resident protein 29, C-terminal domain"/>
    <property type="match status" value="1"/>
</dbReference>
<evidence type="ECO:0000259" key="1">
    <source>
        <dbReference type="Pfam" id="PF07749"/>
    </source>
</evidence>
<dbReference type="PANTHER" id="PTHR12211:SF0">
    <property type="entry name" value="ENDOPLASMIC RETICULUM RESIDENT PROTEIN 29"/>
    <property type="match status" value="1"/>
</dbReference>
<comment type="caution">
    <text evidence="2">The sequence shown here is derived from an EMBL/GenBank/DDBJ whole genome shotgun (WGS) entry which is preliminary data.</text>
</comment>
<name>A0ABR3HBS7_LOXSC</name>
<dbReference type="Pfam" id="PF07749">
    <property type="entry name" value="ERp29"/>
    <property type="match status" value="1"/>
</dbReference>
<accession>A0ABR3HBS7</accession>
<reference evidence="2 3" key="1">
    <citation type="submission" date="2024-06" db="EMBL/GenBank/DDBJ databases">
        <title>A chromosome-level genome assembly of beet webworm, Loxostege sticticalis.</title>
        <authorList>
            <person name="Zhang Y."/>
        </authorList>
    </citation>
    <scope>NUCLEOTIDE SEQUENCE [LARGE SCALE GENOMIC DNA]</scope>
    <source>
        <strain evidence="2">AQ026</strain>
        <tissue evidence="2">Whole body</tissue>
    </source>
</reference>
<feature type="domain" description="Endoplasmic reticulum resident protein 29 C-terminal" evidence="1">
    <location>
        <begin position="2"/>
        <end position="81"/>
    </location>
</feature>
<proteinExistence type="predicted"/>
<protein>
    <recommendedName>
        <fullName evidence="1">Endoplasmic reticulum resident protein 29 C-terminal domain-containing protein</fullName>
    </recommendedName>
</protein>
<gene>
    <name evidence="2" type="ORF">ABMA27_008564</name>
</gene>
<dbReference type="PANTHER" id="PTHR12211">
    <property type="entry name" value="ENDOPLASMIC RETICULUM PROTEIN ERP29"/>
    <property type="match status" value="1"/>
</dbReference>
<dbReference type="InterPro" id="IPR016855">
    <property type="entry name" value="ERp29"/>
</dbReference>
<dbReference type="EMBL" id="JBEUOH010000022">
    <property type="protein sequence ID" value="KAL0867874.1"/>
    <property type="molecule type" value="Genomic_DNA"/>
</dbReference>
<evidence type="ECO:0000313" key="3">
    <source>
        <dbReference type="Proteomes" id="UP001549920"/>
    </source>
</evidence>
<dbReference type="InterPro" id="IPR011679">
    <property type="entry name" value="ERp29_C"/>
</dbReference>
<keyword evidence="3" id="KW-1185">Reference proteome</keyword>
<organism evidence="2 3">
    <name type="scientific">Loxostege sticticalis</name>
    <name type="common">Beet webworm moth</name>
    <dbReference type="NCBI Taxonomy" id="481309"/>
    <lineage>
        <taxon>Eukaryota</taxon>
        <taxon>Metazoa</taxon>
        <taxon>Ecdysozoa</taxon>
        <taxon>Arthropoda</taxon>
        <taxon>Hexapoda</taxon>
        <taxon>Insecta</taxon>
        <taxon>Pterygota</taxon>
        <taxon>Neoptera</taxon>
        <taxon>Endopterygota</taxon>
        <taxon>Lepidoptera</taxon>
        <taxon>Glossata</taxon>
        <taxon>Ditrysia</taxon>
        <taxon>Pyraloidea</taxon>
        <taxon>Crambidae</taxon>
        <taxon>Pyraustinae</taxon>
        <taxon>Loxostege</taxon>
    </lineage>
</organism>
<dbReference type="Proteomes" id="UP001549920">
    <property type="component" value="Unassembled WGS sequence"/>
</dbReference>
<evidence type="ECO:0000313" key="2">
    <source>
        <dbReference type="EMBL" id="KAL0867874.1"/>
    </source>
</evidence>
<dbReference type="SUPFAM" id="SSF47933">
    <property type="entry name" value="ERP29 C domain-like"/>
    <property type="match status" value="1"/>
</dbReference>